<comment type="similarity">
    <text evidence="1">Belongs to the ABC transporter superfamily.</text>
</comment>
<keyword evidence="7" id="KW-1185">Reference proteome</keyword>
<dbReference type="RefSeq" id="WP_170065577.1">
    <property type="nucleotide sequence ID" value="NZ_PVXQ01000005.1"/>
</dbReference>
<dbReference type="EMBL" id="PVXQ01000005">
    <property type="protein sequence ID" value="PRR83760.1"/>
    <property type="molecule type" value="Genomic_DNA"/>
</dbReference>
<evidence type="ECO:0000259" key="5">
    <source>
        <dbReference type="PROSITE" id="PS50893"/>
    </source>
</evidence>
<evidence type="ECO:0000256" key="3">
    <source>
        <dbReference type="ARBA" id="ARBA00022741"/>
    </source>
</evidence>
<dbReference type="PANTHER" id="PTHR43335:SF4">
    <property type="entry name" value="ABC TRANSPORTER, ATP-BINDING PROTEIN"/>
    <property type="match status" value="1"/>
</dbReference>
<keyword evidence="4 6" id="KW-0067">ATP-binding</keyword>
<keyword evidence="3" id="KW-0547">Nucleotide-binding</keyword>
<dbReference type="Pfam" id="PF13732">
    <property type="entry name" value="DrrA1-3_C"/>
    <property type="match status" value="1"/>
</dbReference>
<dbReference type="PANTHER" id="PTHR43335">
    <property type="entry name" value="ABC TRANSPORTER, ATP-BINDING PROTEIN"/>
    <property type="match status" value="1"/>
</dbReference>
<evidence type="ECO:0000256" key="4">
    <source>
        <dbReference type="ARBA" id="ARBA00022840"/>
    </source>
</evidence>
<comment type="caution">
    <text evidence="6">The sequence shown here is derived from an EMBL/GenBank/DDBJ whole genome shotgun (WGS) entry which is preliminary data.</text>
</comment>
<dbReference type="GO" id="GO:0005524">
    <property type="term" value="F:ATP binding"/>
    <property type="evidence" value="ECO:0007669"/>
    <property type="project" value="UniProtKB-KW"/>
</dbReference>
<dbReference type="PROSITE" id="PS50893">
    <property type="entry name" value="ABC_TRANSPORTER_2"/>
    <property type="match status" value="1"/>
</dbReference>
<dbReference type="GO" id="GO:0016887">
    <property type="term" value="F:ATP hydrolysis activity"/>
    <property type="evidence" value="ECO:0007669"/>
    <property type="project" value="InterPro"/>
</dbReference>
<name>A0A2T0BIQ8_9CLOT</name>
<feature type="domain" description="ABC transporter" evidence="5">
    <location>
        <begin position="12"/>
        <end position="238"/>
    </location>
</feature>
<dbReference type="InterPro" id="IPR003439">
    <property type="entry name" value="ABC_transporter-like_ATP-bd"/>
</dbReference>
<dbReference type="InterPro" id="IPR027417">
    <property type="entry name" value="P-loop_NTPase"/>
</dbReference>
<dbReference type="CDD" id="cd03230">
    <property type="entry name" value="ABC_DR_subfamily_A"/>
    <property type="match status" value="1"/>
</dbReference>
<dbReference type="InterPro" id="IPR025302">
    <property type="entry name" value="DrrA1/2-like_C"/>
</dbReference>
<dbReference type="EC" id="3.6.3.-" evidence="6"/>
<dbReference type="InterPro" id="IPR003593">
    <property type="entry name" value="AAA+_ATPase"/>
</dbReference>
<dbReference type="Gene3D" id="3.40.50.300">
    <property type="entry name" value="P-loop containing nucleotide triphosphate hydrolases"/>
    <property type="match status" value="1"/>
</dbReference>
<dbReference type="PROSITE" id="PS00211">
    <property type="entry name" value="ABC_TRANSPORTER_1"/>
    <property type="match status" value="1"/>
</dbReference>
<organism evidence="6 7">
    <name type="scientific">Clostridium vincentii</name>
    <dbReference type="NCBI Taxonomy" id="52704"/>
    <lineage>
        <taxon>Bacteria</taxon>
        <taxon>Bacillati</taxon>
        <taxon>Bacillota</taxon>
        <taxon>Clostridia</taxon>
        <taxon>Eubacteriales</taxon>
        <taxon>Clostridiaceae</taxon>
        <taxon>Clostridium</taxon>
    </lineage>
</organism>
<evidence type="ECO:0000256" key="2">
    <source>
        <dbReference type="ARBA" id="ARBA00022448"/>
    </source>
</evidence>
<evidence type="ECO:0000256" key="1">
    <source>
        <dbReference type="ARBA" id="ARBA00005417"/>
    </source>
</evidence>
<dbReference type="AlphaFoldDB" id="A0A2T0BIQ8"/>
<reference evidence="6 7" key="1">
    <citation type="submission" date="2018-03" db="EMBL/GenBank/DDBJ databases">
        <title>Genome sequence of Clostridium vincentii DSM 10228.</title>
        <authorList>
            <person name="Poehlein A."/>
            <person name="Daniel R."/>
        </authorList>
    </citation>
    <scope>NUCLEOTIDE SEQUENCE [LARGE SCALE GENOMIC DNA]</scope>
    <source>
        <strain evidence="6 7">DSM 10228</strain>
    </source>
</reference>
<protein>
    <submittedName>
        <fullName evidence="6">Putative ABC transporter ATP-binding protein YxlF</fullName>
        <ecNumber evidence="6">3.6.3.-</ecNumber>
    </submittedName>
</protein>
<gene>
    <name evidence="6" type="primary">yxlF_1</name>
    <name evidence="6" type="ORF">CLVI_07070</name>
</gene>
<dbReference type="SMART" id="SM00382">
    <property type="entry name" value="AAA"/>
    <property type="match status" value="1"/>
</dbReference>
<evidence type="ECO:0000313" key="6">
    <source>
        <dbReference type="EMBL" id="PRR83760.1"/>
    </source>
</evidence>
<dbReference type="Pfam" id="PF00005">
    <property type="entry name" value="ABC_tran"/>
    <property type="match status" value="1"/>
</dbReference>
<evidence type="ECO:0000313" key="7">
    <source>
        <dbReference type="Proteomes" id="UP000239471"/>
    </source>
</evidence>
<keyword evidence="6" id="KW-0378">Hydrolase</keyword>
<sequence>MNMREETNEYTLKLEGVNKNYTNAQVLKNINLKIPQGIIYGFIGENGAGKSTTMDIICGLKKPSSGKVIFCGKELNYDDERESIGCLPQQPKFYSYMKVREYLDFILSLSPSKETSFSRDELLSIVGLKDASNKTVKTLSGGMLQRLGIAVAICNNPKLVILDEPTSALDPEGRREVMNIIKGLKERDMTVFFSTHLLKDAENICDYITIIHKGEILTSTTLSSLKEEYSSCYYEVVFDGDREKKNYPQFIKSIEQNEEKTLIFVDNSLKDERELFRYLLSLNTPIKSFVKKEVSLEDIFFTLIKGGPLK</sequence>
<dbReference type="Proteomes" id="UP000239471">
    <property type="component" value="Unassembled WGS sequence"/>
</dbReference>
<dbReference type="SUPFAM" id="SSF52540">
    <property type="entry name" value="P-loop containing nucleoside triphosphate hydrolases"/>
    <property type="match status" value="1"/>
</dbReference>
<proteinExistence type="inferred from homology"/>
<keyword evidence="2" id="KW-0813">Transport</keyword>
<accession>A0A2T0BIQ8</accession>
<dbReference type="InterPro" id="IPR017871">
    <property type="entry name" value="ABC_transporter-like_CS"/>
</dbReference>